<proteinExistence type="predicted"/>
<accession>A0AAJ5VVJ5</accession>
<organism evidence="2 3">
    <name type="scientific">Candidatus Devosia phytovorans</name>
    <dbReference type="NCBI Taxonomy" id="3121372"/>
    <lineage>
        <taxon>Bacteria</taxon>
        <taxon>Pseudomonadati</taxon>
        <taxon>Pseudomonadota</taxon>
        <taxon>Alphaproteobacteria</taxon>
        <taxon>Hyphomicrobiales</taxon>
        <taxon>Devosiaceae</taxon>
        <taxon>Devosia</taxon>
    </lineage>
</organism>
<dbReference type="EMBL" id="CP119312">
    <property type="protein sequence ID" value="WEK04665.1"/>
    <property type="molecule type" value="Genomic_DNA"/>
</dbReference>
<feature type="signal peptide" evidence="1">
    <location>
        <begin position="1"/>
        <end position="20"/>
    </location>
</feature>
<reference evidence="2" key="1">
    <citation type="submission" date="2023-03" db="EMBL/GenBank/DDBJ databases">
        <title>Andean soil-derived lignocellulolytic bacterial consortium as a source of novel taxa and putative plastic-active enzymes.</title>
        <authorList>
            <person name="Diaz-Garcia L."/>
            <person name="Chuvochina M."/>
            <person name="Feuerriegel G."/>
            <person name="Bunk B."/>
            <person name="Sproer C."/>
            <person name="Streit W.R."/>
            <person name="Rodriguez L.M."/>
            <person name="Overmann J."/>
            <person name="Jimenez D.J."/>
        </authorList>
    </citation>
    <scope>NUCLEOTIDE SEQUENCE</scope>
    <source>
        <strain evidence="2">MAG 4196</strain>
    </source>
</reference>
<keyword evidence="1" id="KW-0732">Signal</keyword>
<dbReference type="Proteomes" id="UP001217476">
    <property type="component" value="Chromosome"/>
</dbReference>
<sequence length="144" mass="15476">MRLSQIALVALFASTMPAMAQSEEVLASIENIHGDSDLFGEAFGALQDAFLFDDRTAFADLAFYPLAINGAEVSYEIETPEDLVENFDTILTPDIQAALASQDYADLIVTGEGVGFANGALWMTNVCLDEACAETQWGIVSINN</sequence>
<evidence type="ECO:0000256" key="1">
    <source>
        <dbReference type="SAM" id="SignalP"/>
    </source>
</evidence>
<evidence type="ECO:0000313" key="2">
    <source>
        <dbReference type="EMBL" id="WEK04665.1"/>
    </source>
</evidence>
<dbReference type="AlphaFoldDB" id="A0AAJ5VVJ5"/>
<protein>
    <submittedName>
        <fullName evidence="2">Uncharacterized protein</fullName>
    </submittedName>
</protein>
<evidence type="ECO:0000313" key="3">
    <source>
        <dbReference type="Proteomes" id="UP001217476"/>
    </source>
</evidence>
<name>A0AAJ5VVJ5_9HYPH</name>
<gene>
    <name evidence="2" type="ORF">P0Y65_21235</name>
</gene>
<feature type="chain" id="PRO_5042532165" evidence="1">
    <location>
        <begin position="21"/>
        <end position="144"/>
    </location>
</feature>